<dbReference type="EMBL" id="PEXW01000015">
    <property type="protein sequence ID" value="PIS40920.1"/>
    <property type="molecule type" value="Genomic_DNA"/>
</dbReference>
<keyword evidence="2 5" id="KW-0689">Ribosomal protein</keyword>
<dbReference type="CDD" id="cd05797">
    <property type="entry name" value="Ribosomal_L10"/>
    <property type="match status" value="1"/>
</dbReference>
<evidence type="ECO:0000313" key="6">
    <source>
        <dbReference type="EMBL" id="PIS40920.1"/>
    </source>
</evidence>
<dbReference type="GO" id="GO:0070180">
    <property type="term" value="F:large ribosomal subunit rRNA binding"/>
    <property type="evidence" value="ECO:0007669"/>
    <property type="project" value="UniProtKB-UniRule"/>
</dbReference>
<comment type="function">
    <text evidence="5">Forms part of the ribosomal stalk, playing a central role in the interaction of the ribosome with GTP-bound translation factors.</text>
</comment>
<reference evidence="7" key="1">
    <citation type="submission" date="2017-09" db="EMBL/GenBank/DDBJ databases">
        <title>Depth-based differentiation of microbial function through sediment-hosted aquifers and enrichment of novel symbionts in the deep terrestrial subsurface.</title>
        <authorList>
            <person name="Probst A.J."/>
            <person name="Ladd B."/>
            <person name="Jarett J.K."/>
            <person name="Geller-Mcgrath D.E."/>
            <person name="Sieber C.M.K."/>
            <person name="Emerson J.B."/>
            <person name="Anantharaman K."/>
            <person name="Thomas B.C."/>
            <person name="Malmstrom R."/>
            <person name="Stieglmeier M."/>
            <person name="Klingl A."/>
            <person name="Woyke T."/>
            <person name="Ryan C.M."/>
            <person name="Banfield J.F."/>
        </authorList>
    </citation>
    <scope>NUCLEOTIDE SEQUENCE [LARGE SCALE GENOMIC DNA]</scope>
</reference>
<comment type="caution">
    <text evidence="6">The sequence shown here is derived from an EMBL/GenBank/DDBJ whole genome shotgun (WGS) entry which is preliminary data.</text>
</comment>
<dbReference type="InterPro" id="IPR047865">
    <property type="entry name" value="Ribosomal_uL10_bac_type"/>
</dbReference>
<evidence type="ECO:0000313" key="7">
    <source>
        <dbReference type="Proteomes" id="UP000236845"/>
    </source>
</evidence>
<gene>
    <name evidence="5 6" type="primary">rplJ</name>
    <name evidence="6" type="ORF">COT26_00800</name>
</gene>
<dbReference type="Gene3D" id="6.10.250.290">
    <property type="match status" value="1"/>
</dbReference>
<keyword evidence="5" id="KW-0699">rRNA-binding</keyword>
<dbReference type="Proteomes" id="UP000236845">
    <property type="component" value="Unassembled WGS sequence"/>
</dbReference>
<evidence type="ECO:0000256" key="3">
    <source>
        <dbReference type="ARBA" id="ARBA00023274"/>
    </source>
</evidence>
<sequence>MAKSKVQKQETIEKFQENLKGMKVAVFAAIDGLTVKEITKLRKEMREARVNFVGLKKTLFKLALKKSSFDVEPVNVFRGNVGIAFGLEDEVKPASILQAFSKTNKKLQFVGGILNGKWIAPAEVKSLANLPSKDILLAKLVGTIKAPISGLINVLVGPMRSFVQVLKAKAEKTS</sequence>
<keyword evidence="5" id="KW-0694">RNA-binding</keyword>
<keyword evidence="3 5" id="KW-0687">Ribonucleoprotein</keyword>
<dbReference type="InterPro" id="IPR043141">
    <property type="entry name" value="Ribosomal_uL10-like_sf"/>
</dbReference>
<proteinExistence type="inferred from homology"/>
<comment type="subunit">
    <text evidence="5">Part of the ribosomal stalk of the 50S ribosomal subunit. The N-terminus interacts with L11 and the large rRNA to form the base of the stalk. The C-terminus forms an elongated spine to which L12 dimers bind in a sequential fashion forming a multimeric L10(L12)X complex.</text>
</comment>
<dbReference type="AlphaFoldDB" id="A0A2H0YR30"/>
<dbReference type="SUPFAM" id="SSF160369">
    <property type="entry name" value="Ribosomal protein L10-like"/>
    <property type="match status" value="1"/>
</dbReference>
<evidence type="ECO:0000256" key="2">
    <source>
        <dbReference type="ARBA" id="ARBA00022980"/>
    </source>
</evidence>
<dbReference type="GO" id="GO:1990904">
    <property type="term" value="C:ribonucleoprotein complex"/>
    <property type="evidence" value="ECO:0007669"/>
    <property type="project" value="UniProtKB-KW"/>
</dbReference>
<dbReference type="InterPro" id="IPR001790">
    <property type="entry name" value="Ribosomal_uL10"/>
</dbReference>
<dbReference type="NCBIfam" id="NF000955">
    <property type="entry name" value="PRK00099.1-1"/>
    <property type="match status" value="1"/>
</dbReference>
<dbReference type="InterPro" id="IPR022973">
    <property type="entry name" value="Ribosomal_uL10_bac"/>
</dbReference>
<name>A0A2H0YR30_9BACT</name>
<evidence type="ECO:0000256" key="5">
    <source>
        <dbReference type="HAMAP-Rule" id="MF_00362"/>
    </source>
</evidence>
<dbReference type="GO" id="GO:0005840">
    <property type="term" value="C:ribosome"/>
    <property type="evidence" value="ECO:0007669"/>
    <property type="project" value="UniProtKB-KW"/>
</dbReference>
<evidence type="ECO:0000256" key="4">
    <source>
        <dbReference type="ARBA" id="ARBA00035202"/>
    </source>
</evidence>
<dbReference type="PANTHER" id="PTHR11560">
    <property type="entry name" value="39S RIBOSOMAL PROTEIN L10, MITOCHONDRIAL"/>
    <property type="match status" value="1"/>
</dbReference>
<dbReference type="Pfam" id="PF00466">
    <property type="entry name" value="Ribosomal_L10"/>
    <property type="match status" value="1"/>
</dbReference>
<organism evidence="6 7">
    <name type="scientific">Candidatus Kerfeldbacteria bacterium CG08_land_8_20_14_0_20_43_14</name>
    <dbReference type="NCBI Taxonomy" id="2014246"/>
    <lineage>
        <taxon>Bacteria</taxon>
        <taxon>Candidatus Kerfeldiibacteriota</taxon>
    </lineage>
</organism>
<comment type="similarity">
    <text evidence="1 5">Belongs to the universal ribosomal protein uL10 family.</text>
</comment>
<dbReference type="Gene3D" id="3.30.70.1730">
    <property type="match status" value="1"/>
</dbReference>
<protein>
    <recommendedName>
        <fullName evidence="4 5">Large ribosomal subunit protein uL10</fullName>
    </recommendedName>
</protein>
<evidence type="ECO:0000256" key="1">
    <source>
        <dbReference type="ARBA" id="ARBA00008889"/>
    </source>
</evidence>
<accession>A0A2H0YR30</accession>
<dbReference type="HAMAP" id="MF_00362">
    <property type="entry name" value="Ribosomal_uL10"/>
    <property type="match status" value="1"/>
</dbReference>
<dbReference type="GO" id="GO:0006412">
    <property type="term" value="P:translation"/>
    <property type="evidence" value="ECO:0007669"/>
    <property type="project" value="UniProtKB-UniRule"/>
</dbReference>